<evidence type="ECO:0000313" key="3">
    <source>
        <dbReference type="Proteomes" id="UP000289738"/>
    </source>
</evidence>
<gene>
    <name evidence="2" type="ORF">Ahy_A04g020483</name>
</gene>
<dbReference type="Pfam" id="PF09353">
    <property type="entry name" value="DUF1995"/>
    <property type="match status" value="1"/>
</dbReference>
<dbReference type="PANTHER" id="PTHR34051:SF2">
    <property type="entry name" value="PROTEIN LPA3"/>
    <property type="match status" value="1"/>
</dbReference>
<reference evidence="2 3" key="1">
    <citation type="submission" date="2019-01" db="EMBL/GenBank/DDBJ databases">
        <title>Sequencing of cultivated peanut Arachis hypogaea provides insights into genome evolution and oil improvement.</title>
        <authorList>
            <person name="Chen X."/>
        </authorList>
    </citation>
    <scope>NUCLEOTIDE SEQUENCE [LARGE SCALE GENOMIC DNA]</scope>
    <source>
        <strain evidence="3">cv. Fuhuasheng</strain>
        <tissue evidence="2">Leaves</tissue>
    </source>
</reference>
<proteinExistence type="predicted"/>
<feature type="domain" description="DUF1995" evidence="1">
    <location>
        <begin position="40"/>
        <end position="92"/>
    </location>
</feature>
<dbReference type="STRING" id="3818.A0A445DHU1"/>
<organism evidence="2 3">
    <name type="scientific">Arachis hypogaea</name>
    <name type="common">Peanut</name>
    <dbReference type="NCBI Taxonomy" id="3818"/>
    <lineage>
        <taxon>Eukaryota</taxon>
        <taxon>Viridiplantae</taxon>
        <taxon>Streptophyta</taxon>
        <taxon>Embryophyta</taxon>
        <taxon>Tracheophyta</taxon>
        <taxon>Spermatophyta</taxon>
        <taxon>Magnoliopsida</taxon>
        <taxon>eudicotyledons</taxon>
        <taxon>Gunneridae</taxon>
        <taxon>Pentapetalae</taxon>
        <taxon>rosids</taxon>
        <taxon>fabids</taxon>
        <taxon>Fabales</taxon>
        <taxon>Fabaceae</taxon>
        <taxon>Papilionoideae</taxon>
        <taxon>50 kb inversion clade</taxon>
        <taxon>dalbergioids sensu lato</taxon>
        <taxon>Dalbergieae</taxon>
        <taxon>Pterocarpus clade</taxon>
        <taxon>Arachis</taxon>
    </lineage>
</organism>
<protein>
    <recommendedName>
        <fullName evidence="1">DUF1995 domain-containing protein</fullName>
    </recommendedName>
</protein>
<evidence type="ECO:0000313" key="2">
    <source>
        <dbReference type="EMBL" id="RYR62744.1"/>
    </source>
</evidence>
<keyword evidence="3" id="KW-1185">Reference proteome</keyword>
<dbReference type="EMBL" id="SDMP01000004">
    <property type="protein sequence ID" value="RYR62744.1"/>
    <property type="molecule type" value="Genomic_DNA"/>
</dbReference>
<dbReference type="Proteomes" id="UP000289738">
    <property type="component" value="Chromosome A04"/>
</dbReference>
<sequence length="104" mass="11898">MLTNLDSNNSKLRNLEKGLPQYKAAPLFDKLVFDKTVAIAPYIVTYNGVVFRQYPDMAIWYFDLSPWQVMLKQADGSYACIAESTTRFTLGEDFDLEASSVWRS</sequence>
<dbReference type="InterPro" id="IPR018962">
    <property type="entry name" value="DUF1995"/>
</dbReference>
<dbReference type="AlphaFoldDB" id="A0A445DHU1"/>
<comment type="caution">
    <text evidence="2">The sequence shown here is derived from an EMBL/GenBank/DDBJ whole genome shotgun (WGS) entry which is preliminary data.</text>
</comment>
<evidence type="ECO:0000259" key="1">
    <source>
        <dbReference type="Pfam" id="PF09353"/>
    </source>
</evidence>
<dbReference type="PANTHER" id="PTHR34051">
    <property type="entry name" value="PROTEIN LOW PSII ACCUMULATION 3, CHLOROPLASTIC"/>
    <property type="match status" value="1"/>
</dbReference>
<dbReference type="InterPro" id="IPR044687">
    <property type="entry name" value="LPA3"/>
</dbReference>
<accession>A0A445DHU1</accession>
<name>A0A445DHU1_ARAHY</name>